<organism evidence="1 2">
    <name type="scientific">Pseudoflavonifractor capillosus</name>
    <dbReference type="NCBI Taxonomy" id="106588"/>
    <lineage>
        <taxon>Bacteria</taxon>
        <taxon>Bacillati</taxon>
        <taxon>Bacillota</taxon>
        <taxon>Clostridia</taxon>
        <taxon>Eubacteriales</taxon>
        <taxon>Oscillospiraceae</taxon>
        <taxon>Pseudoflavonifractor</taxon>
    </lineage>
</organism>
<sequence>MKKEYCKPEIAFESFELCSDIAKGCYFHVNSKAFDCEITWPGRPNVFCYGPCSKTAEDLAKLNVPGINDKACYHGPSGGSVLFTS</sequence>
<gene>
    <name evidence="1" type="ORF">K8V01_09390</name>
</gene>
<protein>
    <submittedName>
        <fullName evidence="1">Uncharacterized protein</fullName>
    </submittedName>
</protein>
<proteinExistence type="predicted"/>
<name>A0A921STE5_9FIRM</name>
<reference evidence="1" key="1">
    <citation type="journal article" date="2021" name="PeerJ">
        <title>Extensive microbial diversity within the chicken gut microbiome revealed by metagenomics and culture.</title>
        <authorList>
            <person name="Gilroy R."/>
            <person name="Ravi A."/>
            <person name="Getino M."/>
            <person name="Pursley I."/>
            <person name="Horton D.L."/>
            <person name="Alikhan N.F."/>
            <person name="Baker D."/>
            <person name="Gharbi K."/>
            <person name="Hall N."/>
            <person name="Watson M."/>
            <person name="Adriaenssens E.M."/>
            <person name="Foster-Nyarko E."/>
            <person name="Jarju S."/>
            <person name="Secka A."/>
            <person name="Antonio M."/>
            <person name="Oren A."/>
            <person name="Chaudhuri R.R."/>
            <person name="La Ragione R."/>
            <person name="Hildebrand F."/>
            <person name="Pallen M.J."/>
        </authorList>
    </citation>
    <scope>NUCLEOTIDE SEQUENCE</scope>
    <source>
        <strain evidence="1">CHK179-5677</strain>
    </source>
</reference>
<accession>A0A921STE5</accession>
<comment type="caution">
    <text evidence="1">The sequence shown here is derived from an EMBL/GenBank/DDBJ whole genome shotgun (WGS) entry which is preliminary data.</text>
</comment>
<reference evidence="1" key="2">
    <citation type="submission" date="2021-09" db="EMBL/GenBank/DDBJ databases">
        <authorList>
            <person name="Gilroy R."/>
        </authorList>
    </citation>
    <scope>NUCLEOTIDE SEQUENCE</scope>
    <source>
        <strain evidence="1">CHK179-5677</strain>
    </source>
</reference>
<dbReference type="RefSeq" id="WP_295368069.1">
    <property type="nucleotide sequence ID" value="NZ_DYUC01000095.1"/>
</dbReference>
<evidence type="ECO:0000313" key="1">
    <source>
        <dbReference type="EMBL" id="HJG87217.1"/>
    </source>
</evidence>
<evidence type="ECO:0000313" key="2">
    <source>
        <dbReference type="Proteomes" id="UP000760668"/>
    </source>
</evidence>
<dbReference type="EMBL" id="DYUC01000095">
    <property type="protein sequence ID" value="HJG87217.1"/>
    <property type="molecule type" value="Genomic_DNA"/>
</dbReference>
<dbReference type="AlphaFoldDB" id="A0A921STE5"/>
<dbReference type="Proteomes" id="UP000760668">
    <property type="component" value="Unassembled WGS sequence"/>
</dbReference>